<comment type="caution">
    <text evidence="1">The sequence shown here is derived from an EMBL/GenBank/DDBJ whole genome shotgun (WGS) entry which is preliminary data.</text>
</comment>
<dbReference type="SUPFAM" id="SSF52980">
    <property type="entry name" value="Restriction endonuclease-like"/>
    <property type="match status" value="1"/>
</dbReference>
<name>A0A064CG96_9MYCO</name>
<dbReference type="InterPro" id="IPR011335">
    <property type="entry name" value="Restrct_endonuc-II-like"/>
</dbReference>
<proteinExistence type="predicted"/>
<evidence type="ECO:0000313" key="1">
    <source>
        <dbReference type="EMBL" id="KDE99330.1"/>
    </source>
</evidence>
<accession>A0A064CG96</accession>
<dbReference type="eggNOG" id="COG2852">
    <property type="taxonomic scope" value="Bacteria"/>
</dbReference>
<dbReference type="AlphaFoldDB" id="A0A064CG96"/>
<dbReference type="OrthoDB" id="5181611at2"/>
<evidence type="ECO:0000313" key="2">
    <source>
        <dbReference type="Proteomes" id="UP000022835"/>
    </source>
</evidence>
<gene>
    <name evidence="1" type="ORF">Y900_010340</name>
</gene>
<evidence type="ECO:0008006" key="3">
    <source>
        <dbReference type="Google" id="ProtNLM"/>
    </source>
</evidence>
<dbReference type="STRING" id="1440774.Y900_010340"/>
<dbReference type="Gene3D" id="3.40.960.10">
    <property type="entry name" value="VSR Endonuclease"/>
    <property type="match status" value="1"/>
</dbReference>
<reference evidence="1" key="1">
    <citation type="submission" date="2014-05" db="EMBL/GenBank/DDBJ databases">
        <title>Genome sequence of Mycobacterium aromaticivorans strain JS19b1T (= DSM 45407T).</title>
        <authorList>
            <person name="Kwak Y."/>
            <person name="Park G.-S."/>
            <person name="Li Q.X."/>
            <person name="Lee S.-E."/>
            <person name="Shin J.-H."/>
        </authorList>
    </citation>
    <scope>NUCLEOTIDE SEQUENCE [LARGE SCALE GENOMIC DNA]</scope>
    <source>
        <strain evidence="1">JS19b1</strain>
    </source>
</reference>
<keyword evidence="2" id="KW-1185">Reference proteome</keyword>
<protein>
    <recommendedName>
        <fullName evidence="3">DUF559 domain-containing protein</fullName>
    </recommendedName>
</protein>
<organism evidence="1 2">
    <name type="scientific">Mycolicibacterium aromaticivorans JS19b1 = JCM 16368</name>
    <dbReference type="NCBI Taxonomy" id="1440774"/>
    <lineage>
        <taxon>Bacteria</taxon>
        <taxon>Bacillati</taxon>
        <taxon>Actinomycetota</taxon>
        <taxon>Actinomycetes</taxon>
        <taxon>Mycobacteriales</taxon>
        <taxon>Mycobacteriaceae</taxon>
        <taxon>Mycolicibacterium</taxon>
    </lineage>
</organism>
<sequence length="289" mass="32234">MNQPFIGSEAVAAGDITKTALRRRFTRVFPDVYVAAGTELDAQGRARAGWLWSGRKAVIAGRSAAALHGAKWIDRNAAVDLIHDNRNRRSGVNVRGDRLGDSDFQLIYGLPVTTPLRTALDLACWYPRNVAVPTLDSLARATSIDPADARVLAERYPGRRAIRMARESLSLVDGGAQSPKETWLRLLLVEAGLPRPQTQIAVYDRFGELIAYLDMGWEDIKVAAEYDGQQHRTDRMQYAWDSRRREKLEELGWVVIRVLAGDQPADVIRRVRAAIARRASLQGHVQRSA</sequence>
<dbReference type="EMBL" id="JALN02000001">
    <property type="protein sequence ID" value="KDE99330.1"/>
    <property type="molecule type" value="Genomic_DNA"/>
</dbReference>
<dbReference type="Proteomes" id="UP000022835">
    <property type="component" value="Unassembled WGS sequence"/>
</dbReference>
<dbReference type="RefSeq" id="WP_036341727.1">
    <property type="nucleotide sequence ID" value="NZ_JALN02000001.1"/>
</dbReference>